<evidence type="ECO:0000313" key="1">
    <source>
        <dbReference type="EMBL" id="BFP69198.1"/>
    </source>
</evidence>
<evidence type="ECO:0008006" key="2">
    <source>
        <dbReference type="Google" id="ProtNLM"/>
    </source>
</evidence>
<gene>
    <name evidence="1" type="ORF">Pbs1_25410</name>
</gene>
<dbReference type="EMBL" id="AP035888">
    <property type="protein sequence ID" value="BFP69198.1"/>
    <property type="molecule type" value="Genomic_DNA"/>
</dbReference>
<sequence length="262" mass="30795">MNKTIKILIINIFFLSFISCKSQKKIIKDDLILNIKDSIVCNNKTERKYNLPYVKLGDKISSKKINDRILIDVKDNIDWFDTFNKEKSLQENLNLFILTNEEKCNEYSLAPFVASYYEIGEASKNIISLKLFFEIYSGSLRVEEYYYNFFLDSGLEITSKDIFKSQSKELLNYLNNKIESELNDFFEEEMTENEKQLIVKKSLLTNLPQRFFLTNENGKGLDILIDSSWANLNFSSVFNVFFSFEELKPFLKEDFKMKVGVE</sequence>
<accession>A0AB33KY89</accession>
<proteinExistence type="predicted"/>
<protein>
    <recommendedName>
        <fullName evidence="2">Lipoprotein</fullName>
    </recommendedName>
</protein>
<name>A0AB33KY89_9FLAO</name>
<reference evidence="1" key="1">
    <citation type="submission" date="2024-08" db="EMBL/GenBank/DDBJ databases">
        <title>Whole genome sequence of Tenacibaculum sp. strain pbs-1 associated with black-spot shell disease in Akoya pearl oysters.</title>
        <authorList>
            <person name="Sakatoku A."/>
            <person name="Suzuki T."/>
            <person name="Hatano K."/>
            <person name="Seki M."/>
            <person name="Tanaka D."/>
            <person name="Nakamura S."/>
            <person name="Suzuki N."/>
            <person name="Isshiki T."/>
        </authorList>
    </citation>
    <scope>NUCLEOTIDE SEQUENCE</scope>
    <source>
        <strain evidence="1">Pbs-1</strain>
    </source>
</reference>
<dbReference type="AlphaFoldDB" id="A0AB33KY89"/>
<organism evidence="1">
    <name type="scientific">Tenacibaculum sp. Pbs-1</name>
    <dbReference type="NCBI Taxonomy" id="3238748"/>
    <lineage>
        <taxon>Bacteria</taxon>
        <taxon>Pseudomonadati</taxon>
        <taxon>Bacteroidota</taxon>
        <taxon>Flavobacteriia</taxon>
        <taxon>Flavobacteriales</taxon>
        <taxon>Flavobacteriaceae</taxon>
        <taxon>Tenacibaculum</taxon>
    </lineage>
</organism>
<dbReference type="PROSITE" id="PS51257">
    <property type="entry name" value="PROKAR_LIPOPROTEIN"/>
    <property type="match status" value="1"/>
</dbReference>